<protein>
    <recommendedName>
        <fullName evidence="3">Calponin-homology (CH) domain-containing protein</fullName>
    </recommendedName>
</protein>
<dbReference type="Gene3D" id="1.10.418.10">
    <property type="entry name" value="Calponin-like domain"/>
    <property type="match status" value="1"/>
</dbReference>
<gene>
    <name evidence="4" type="ORF">RIMI_LOCUS9459918</name>
</gene>
<evidence type="ECO:0000256" key="1">
    <source>
        <dbReference type="ARBA" id="ARBA00022737"/>
    </source>
</evidence>
<sequence length="94" mass="10506">MEKLNKMSFLWYTLNVLSDLGEGEKIDDRTIVQWVNETLRGAGKTTFISGFKDRSISTSLPVIDLIDVIAAKAVNPDMVKRENLSDADKMSNAK</sequence>
<evidence type="ECO:0000259" key="3">
    <source>
        <dbReference type="PROSITE" id="PS50021"/>
    </source>
</evidence>
<dbReference type="InterPro" id="IPR001715">
    <property type="entry name" value="CH_dom"/>
</dbReference>
<dbReference type="PANTHER" id="PTHR19961">
    <property type="entry name" value="FIMBRIN/PLASTIN"/>
    <property type="match status" value="1"/>
</dbReference>
<keyword evidence="5" id="KW-1185">Reference proteome</keyword>
<accession>A0ABN9LHZ7</accession>
<feature type="domain" description="Calponin-homology (CH)" evidence="3">
    <location>
        <begin position="25"/>
        <end position="94"/>
    </location>
</feature>
<evidence type="ECO:0000256" key="2">
    <source>
        <dbReference type="ARBA" id="ARBA00023203"/>
    </source>
</evidence>
<reference evidence="4" key="1">
    <citation type="submission" date="2023-07" db="EMBL/GenBank/DDBJ databases">
        <authorList>
            <person name="Stuckert A."/>
        </authorList>
    </citation>
    <scope>NUCLEOTIDE SEQUENCE</scope>
</reference>
<proteinExistence type="predicted"/>
<organism evidence="4 5">
    <name type="scientific">Ranitomeya imitator</name>
    <name type="common">mimic poison frog</name>
    <dbReference type="NCBI Taxonomy" id="111125"/>
    <lineage>
        <taxon>Eukaryota</taxon>
        <taxon>Metazoa</taxon>
        <taxon>Chordata</taxon>
        <taxon>Craniata</taxon>
        <taxon>Vertebrata</taxon>
        <taxon>Euteleostomi</taxon>
        <taxon>Amphibia</taxon>
        <taxon>Batrachia</taxon>
        <taxon>Anura</taxon>
        <taxon>Neobatrachia</taxon>
        <taxon>Hyloidea</taxon>
        <taxon>Dendrobatidae</taxon>
        <taxon>Dendrobatinae</taxon>
        <taxon>Ranitomeya</taxon>
    </lineage>
</organism>
<comment type="caution">
    <text evidence="4">The sequence shown here is derived from an EMBL/GenBank/DDBJ whole genome shotgun (WGS) entry which is preliminary data.</text>
</comment>
<dbReference type="Pfam" id="PF00307">
    <property type="entry name" value="CH"/>
    <property type="match status" value="1"/>
</dbReference>
<name>A0ABN9LHZ7_9NEOB</name>
<dbReference type="InterPro" id="IPR036872">
    <property type="entry name" value="CH_dom_sf"/>
</dbReference>
<dbReference type="SUPFAM" id="SSF47576">
    <property type="entry name" value="Calponin-homology domain, CH-domain"/>
    <property type="match status" value="1"/>
</dbReference>
<dbReference type="PANTHER" id="PTHR19961:SF27">
    <property type="entry name" value="PLASTIN-1"/>
    <property type="match status" value="1"/>
</dbReference>
<keyword evidence="2" id="KW-0009">Actin-binding</keyword>
<evidence type="ECO:0000313" key="5">
    <source>
        <dbReference type="Proteomes" id="UP001176940"/>
    </source>
</evidence>
<dbReference type="EMBL" id="CAUEEQ010019638">
    <property type="protein sequence ID" value="CAJ0942068.1"/>
    <property type="molecule type" value="Genomic_DNA"/>
</dbReference>
<evidence type="ECO:0000313" key="4">
    <source>
        <dbReference type="EMBL" id="CAJ0942068.1"/>
    </source>
</evidence>
<dbReference type="InterPro" id="IPR039959">
    <property type="entry name" value="Fimbrin/Plastin"/>
</dbReference>
<dbReference type="PROSITE" id="PS50021">
    <property type="entry name" value="CH"/>
    <property type="match status" value="1"/>
</dbReference>
<keyword evidence="1" id="KW-0677">Repeat</keyword>
<dbReference type="Proteomes" id="UP001176940">
    <property type="component" value="Unassembled WGS sequence"/>
</dbReference>